<dbReference type="Gene3D" id="3.90.1140.10">
    <property type="entry name" value="Cyclic phosphodiesterase"/>
    <property type="match status" value="1"/>
</dbReference>
<evidence type="ECO:0000313" key="3">
    <source>
        <dbReference type="Proteomes" id="UP000276232"/>
    </source>
</evidence>
<protein>
    <submittedName>
        <fullName evidence="2">2'-5' RNA ligase superfamily protein</fullName>
    </submittedName>
</protein>
<gene>
    <name evidence="2" type="ORF">EDC03_0260</name>
</gene>
<dbReference type="InterPro" id="IPR009097">
    <property type="entry name" value="Cyclic_Pdiesterase"/>
</dbReference>
<reference evidence="2 3" key="1">
    <citation type="journal article" date="2015" name="Stand. Genomic Sci.">
        <title>Genomic Encyclopedia of Bacterial and Archaeal Type Strains, Phase III: the genomes of soil and plant-associated and newly described type strains.</title>
        <authorList>
            <person name="Whitman W.B."/>
            <person name="Woyke T."/>
            <person name="Klenk H.P."/>
            <person name="Zhou Y."/>
            <person name="Lilburn T.G."/>
            <person name="Beck B.J."/>
            <person name="De Vos P."/>
            <person name="Vandamme P."/>
            <person name="Eisen J.A."/>
            <person name="Garrity G."/>
            <person name="Hugenholtz P."/>
            <person name="Kyrpides N.C."/>
        </authorList>
    </citation>
    <scope>NUCLEOTIDE SEQUENCE [LARGE SCALE GENOMIC DNA]</scope>
    <source>
        <strain evidence="2 3">CECT 7306</strain>
    </source>
</reference>
<accession>A0A3N1HT07</accession>
<dbReference type="AlphaFoldDB" id="A0A3N1HT07"/>
<dbReference type="Proteomes" id="UP000276232">
    <property type="component" value="Unassembled WGS sequence"/>
</dbReference>
<evidence type="ECO:0000313" key="2">
    <source>
        <dbReference type="EMBL" id="ROP45655.1"/>
    </source>
</evidence>
<organism evidence="2 3">
    <name type="scientific">Pseudokineococcus lusitanus</name>
    <dbReference type="NCBI Taxonomy" id="763993"/>
    <lineage>
        <taxon>Bacteria</taxon>
        <taxon>Bacillati</taxon>
        <taxon>Actinomycetota</taxon>
        <taxon>Actinomycetes</taxon>
        <taxon>Kineosporiales</taxon>
        <taxon>Kineosporiaceae</taxon>
        <taxon>Pseudokineococcus</taxon>
    </lineage>
</organism>
<comment type="caution">
    <text evidence="2">The sequence shown here is derived from an EMBL/GenBank/DDBJ whole genome shotgun (WGS) entry which is preliminary data.</text>
</comment>
<keyword evidence="2" id="KW-0436">Ligase</keyword>
<feature type="region of interest" description="Disordered" evidence="1">
    <location>
        <begin position="194"/>
        <end position="225"/>
    </location>
</feature>
<dbReference type="GO" id="GO:0016874">
    <property type="term" value="F:ligase activity"/>
    <property type="evidence" value="ECO:0007669"/>
    <property type="project" value="UniProtKB-KW"/>
</dbReference>
<evidence type="ECO:0000256" key="1">
    <source>
        <dbReference type="SAM" id="MobiDB-lite"/>
    </source>
</evidence>
<dbReference type="SUPFAM" id="SSF55144">
    <property type="entry name" value="LigT-like"/>
    <property type="match status" value="1"/>
</dbReference>
<sequence>MQSVEALLDAATEEHVLAQWRALADADLPSQAHHTGATNRPHVTLAAVGTLDEPAERRLAAAVRQARAAGGGLPLPVRLGPPVVLGGRRHVLARLVVATPGLLALHAAVRGALHDGTAEEDDEGDLLAPGAWTPHVTLARGLGGEQLAHALGVLRAAARDAEDPGTDVVPGVPRPGAAVAVRRFDGTEKVTWLVDGEDPLGRTPAARPGTAGPEDEGPGAATPAG</sequence>
<proteinExistence type="predicted"/>
<dbReference type="InParanoid" id="A0A3N1HT07"/>
<dbReference type="Pfam" id="PF13563">
    <property type="entry name" value="2_5_RNA_ligase2"/>
    <property type="match status" value="1"/>
</dbReference>
<keyword evidence="3" id="KW-1185">Reference proteome</keyword>
<dbReference type="EMBL" id="RJKN01000001">
    <property type="protein sequence ID" value="ROP45655.1"/>
    <property type="molecule type" value="Genomic_DNA"/>
</dbReference>
<name>A0A3N1HT07_9ACTN</name>